<dbReference type="AlphaFoldDB" id="A0A0G0H6C4"/>
<dbReference type="EMBL" id="LBTJ01000002">
    <property type="protein sequence ID" value="KKQ38813.1"/>
    <property type="molecule type" value="Genomic_DNA"/>
</dbReference>
<dbReference type="GO" id="GO:0032259">
    <property type="term" value="P:methylation"/>
    <property type="evidence" value="ECO:0007669"/>
    <property type="project" value="UniProtKB-KW"/>
</dbReference>
<proteinExistence type="predicted"/>
<keyword evidence="1" id="KW-0489">Methyltransferase</keyword>
<dbReference type="Proteomes" id="UP000034471">
    <property type="component" value="Unassembled WGS sequence"/>
</dbReference>
<dbReference type="InterPro" id="IPR029063">
    <property type="entry name" value="SAM-dependent_MTases_sf"/>
</dbReference>
<sequence length="204" mass="23425">MFQKDPLLEQSTSPHSPQNIIPQQIRKNATVLDVGCNTGFLARILKKKKTITDGIDINDEALQKAKKYCRKVYKRDLYSGKFDIDKKQYDYIVFADVLEHLPRPDWLLLDAHNYLAKNGKIIASLPNIARAEIRLNLMLGKFDYTKGGILSEDHLRFFTRKNATEMFEQCGYIVEETIPTGLGHQLNILPELTAFQFIYICSQA</sequence>
<dbReference type="Pfam" id="PF13489">
    <property type="entry name" value="Methyltransf_23"/>
    <property type="match status" value="1"/>
</dbReference>
<dbReference type="PANTHER" id="PTHR43861:SF6">
    <property type="entry name" value="METHYLTRANSFERASE TYPE 11"/>
    <property type="match status" value="1"/>
</dbReference>
<dbReference type="GO" id="GO:0008168">
    <property type="term" value="F:methyltransferase activity"/>
    <property type="evidence" value="ECO:0007669"/>
    <property type="project" value="UniProtKB-KW"/>
</dbReference>
<dbReference type="STRING" id="1618481.US54_C0002G0001"/>
<name>A0A0G0H6C4_9BACT</name>
<keyword evidence="1" id="KW-0808">Transferase</keyword>
<dbReference type="Gene3D" id="3.40.50.150">
    <property type="entry name" value="Vaccinia Virus protein VP39"/>
    <property type="match status" value="1"/>
</dbReference>
<evidence type="ECO:0000313" key="2">
    <source>
        <dbReference type="Proteomes" id="UP000034471"/>
    </source>
</evidence>
<gene>
    <name evidence="1" type="ORF">US54_C0002G0001</name>
</gene>
<organism evidence="1 2">
    <name type="scientific">Candidatus Roizmanbacteria bacterium GW2011_GWA2_37_7</name>
    <dbReference type="NCBI Taxonomy" id="1618481"/>
    <lineage>
        <taxon>Bacteria</taxon>
        <taxon>Candidatus Roizmaniibacteriota</taxon>
    </lineage>
</organism>
<dbReference type="PANTHER" id="PTHR43861">
    <property type="entry name" value="TRANS-ACONITATE 2-METHYLTRANSFERASE-RELATED"/>
    <property type="match status" value="1"/>
</dbReference>
<protein>
    <submittedName>
        <fullName evidence="1">Methyltransferase type 11</fullName>
    </submittedName>
</protein>
<dbReference type="CDD" id="cd02440">
    <property type="entry name" value="AdoMet_MTases"/>
    <property type="match status" value="1"/>
</dbReference>
<reference evidence="1 2" key="1">
    <citation type="journal article" date="2015" name="Nature">
        <title>rRNA introns, odd ribosomes, and small enigmatic genomes across a large radiation of phyla.</title>
        <authorList>
            <person name="Brown C.T."/>
            <person name="Hug L.A."/>
            <person name="Thomas B.C."/>
            <person name="Sharon I."/>
            <person name="Castelle C.J."/>
            <person name="Singh A."/>
            <person name="Wilkins M.J."/>
            <person name="Williams K.H."/>
            <person name="Banfield J.F."/>
        </authorList>
    </citation>
    <scope>NUCLEOTIDE SEQUENCE [LARGE SCALE GENOMIC DNA]</scope>
</reference>
<comment type="caution">
    <text evidence="1">The sequence shown here is derived from an EMBL/GenBank/DDBJ whole genome shotgun (WGS) entry which is preliminary data.</text>
</comment>
<evidence type="ECO:0000313" key="1">
    <source>
        <dbReference type="EMBL" id="KKQ38813.1"/>
    </source>
</evidence>
<dbReference type="SUPFAM" id="SSF53335">
    <property type="entry name" value="S-adenosyl-L-methionine-dependent methyltransferases"/>
    <property type="match status" value="1"/>
</dbReference>
<accession>A0A0G0H6C4</accession>